<protein>
    <submittedName>
        <fullName evidence="1">Uncharacterized protein</fullName>
    </submittedName>
</protein>
<proteinExistence type="predicted"/>
<organism evidence="1 2">
    <name type="scientific">Enterobacter agglomerans</name>
    <name type="common">Erwinia herbicola</name>
    <name type="synonym">Pantoea agglomerans</name>
    <dbReference type="NCBI Taxonomy" id="549"/>
    <lineage>
        <taxon>Bacteria</taxon>
        <taxon>Pseudomonadati</taxon>
        <taxon>Pseudomonadota</taxon>
        <taxon>Gammaproteobacteria</taxon>
        <taxon>Enterobacterales</taxon>
        <taxon>Erwiniaceae</taxon>
        <taxon>Pantoea</taxon>
        <taxon>Pantoea agglomerans group</taxon>
    </lineage>
</organism>
<comment type="caution">
    <text evidence="1">The sequence shown here is derived from an EMBL/GenBank/DDBJ whole genome shotgun (WGS) entry which is preliminary data.</text>
</comment>
<evidence type="ECO:0000313" key="2">
    <source>
        <dbReference type="Proteomes" id="UP000610459"/>
    </source>
</evidence>
<accession>A0ACC5PVQ1</accession>
<name>A0ACC5PVQ1_ENTAG</name>
<reference evidence="1 2" key="1">
    <citation type="journal article" date="2020" name="FEMS Microbiol. Ecol.">
        <title>Temporal dynamics of bacterial communities during seed development and maturation.</title>
        <authorList>
            <person name="Chesneau G."/>
            <person name="Torres-Cortes G."/>
            <person name="Briand M."/>
            <person name="Darrasse A."/>
            <person name="Preveaux A."/>
            <person name="Marais C."/>
            <person name="Jacques M.A."/>
            <person name="Shade A."/>
            <person name="Barret M."/>
        </authorList>
    </citation>
    <scope>NUCLEOTIDE SEQUENCE [LARGE SCALE GENOMIC DNA]</scope>
    <source>
        <strain evidence="1 2">CFBP13709</strain>
    </source>
</reference>
<evidence type="ECO:0000313" key="1">
    <source>
        <dbReference type="EMBL" id="MBD8129218.1"/>
    </source>
</evidence>
<keyword evidence="2" id="KW-1185">Reference proteome</keyword>
<dbReference type="Proteomes" id="UP000610459">
    <property type="component" value="Unassembled WGS sequence"/>
</dbReference>
<dbReference type="EMBL" id="JACYNR010000046">
    <property type="protein sequence ID" value="MBD8129218.1"/>
    <property type="molecule type" value="Genomic_DNA"/>
</dbReference>
<sequence>MKLSQIVALPRNNKSRSWLPSMTNAQLTEWLGEKPARDVVLKRMAARTARLQTQQLTAQ</sequence>
<gene>
    <name evidence="1" type="ORF">IFT41_24295</name>
</gene>